<evidence type="ECO:0000313" key="8">
    <source>
        <dbReference type="EMBL" id="MBD2700015.1"/>
    </source>
</evidence>
<keyword evidence="3" id="KW-0808">Transferase</keyword>
<keyword evidence="9" id="KW-1185">Reference proteome</keyword>
<dbReference type="Proteomes" id="UP000598820">
    <property type="component" value="Unassembled WGS sequence"/>
</dbReference>
<evidence type="ECO:0000259" key="7">
    <source>
        <dbReference type="Pfam" id="PF16822"/>
    </source>
</evidence>
<organism evidence="8 9">
    <name type="scientific">Spirosoma profusum</name>
    <dbReference type="NCBI Taxonomy" id="2771354"/>
    <lineage>
        <taxon>Bacteria</taxon>
        <taxon>Pseudomonadati</taxon>
        <taxon>Bacteroidota</taxon>
        <taxon>Cytophagia</taxon>
        <taxon>Cytophagales</taxon>
        <taxon>Cytophagaceae</taxon>
        <taxon>Spirosoma</taxon>
    </lineage>
</organism>
<comment type="pathway">
    <text evidence="2">Glycan biosynthesis; alginate biosynthesis.</text>
</comment>
<name>A0A926XUL6_9BACT</name>
<dbReference type="GO" id="GO:0042121">
    <property type="term" value="P:alginic acid biosynthetic process"/>
    <property type="evidence" value="ECO:0007669"/>
    <property type="project" value="UniProtKB-KW"/>
</dbReference>
<dbReference type="Pfam" id="PF16822">
    <property type="entry name" value="ALGX"/>
    <property type="match status" value="1"/>
</dbReference>
<evidence type="ECO:0000256" key="1">
    <source>
        <dbReference type="ARBA" id="ARBA00004418"/>
    </source>
</evidence>
<comment type="caution">
    <text evidence="8">The sequence shown here is derived from an EMBL/GenBank/DDBJ whole genome shotgun (WGS) entry which is preliminary data.</text>
</comment>
<dbReference type="EMBL" id="JACWZY010000003">
    <property type="protein sequence ID" value="MBD2700015.1"/>
    <property type="molecule type" value="Genomic_DNA"/>
</dbReference>
<proteinExistence type="predicted"/>
<feature type="domain" description="AlgX/AlgJ SGNH hydrolase-like" evidence="7">
    <location>
        <begin position="93"/>
        <end position="326"/>
    </location>
</feature>
<keyword evidence="6" id="KW-0016">Alginate biosynthesis</keyword>
<dbReference type="RefSeq" id="WP_190885874.1">
    <property type="nucleotide sequence ID" value="NZ_JACWZY010000003.1"/>
</dbReference>
<dbReference type="InterPro" id="IPR031811">
    <property type="entry name" value="ALGX/ALGJ_SGNH-like"/>
</dbReference>
<dbReference type="GO" id="GO:0016740">
    <property type="term" value="F:transferase activity"/>
    <property type="evidence" value="ECO:0007669"/>
    <property type="project" value="UniProtKB-KW"/>
</dbReference>
<reference evidence="8" key="1">
    <citation type="submission" date="2020-09" db="EMBL/GenBank/DDBJ databases">
        <authorList>
            <person name="Kim M.K."/>
        </authorList>
    </citation>
    <scope>NUCLEOTIDE SEQUENCE</scope>
    <source>
        <strain evidence="8">BT702</strain>
    </source>
</reference>
<evidence type="ECO:0000256" key="2">
    <source>
        <dbReference type="ARBA" id="ARBA00005182"/>
    </source>
</evidence>
<dbReference type="AlphaFoldDB" id="A0A926XUL6"/>
<evidence type="ECO:0000256" key="5">
    <source>
        <dbReference type="ARBA" id="ARBA00022764"/>
    </source>
</evidence>
<keyword evidence="4" id="KW-0732">Signal</keyword>
<evidence type="ECO:0000313" key="9">
    <source>
        <dbReference type="Proteomes" id="UP000598820"/>
    </source>
</evidence>
<dbReference type="GO" id="GO:0042597">
    <property type="term" value="C:periplasmic space"/>
    <property type="evidence" value="ECO:0007669"/>
    <property type="project" value="UniProtKB-SubCell"/>
</dbReference>
<protein>
    <recommendedName>
        <fullName evidence="7">AlgX/AlgJ SGNH hydrolase-like domain-containing protein</fullName>
    </recommendedName>
</protein>
<gene>
    <name evidence="8" type="ORF">IC229_05170</name>
</gene>
<evidence type="ECO:0000256" key="3">
    <source>
        <dbReference type="ARBA" id="ARBA00022679"/>
    </source>
</evidence>
<sequence>MNKTRTRIIAFVFVTLLILPVLDQLVGLSNRFSSTENRAVSNRPALHFPHVRTFVKQFDQYYKENFGWRNALFYVYSRWKFKILGESPLPEKVVVGKNGWFYLGNSYNRVVDQHRGIYPLSADSARIIADHLTRRQQELARSGIRLYVLIAPDSHSIYPENLPDHLQPSSNPSRLDVLRQAMASTTLPFLDIRDTLRAAKNGHVVYNQTDTHWNDYGTLVGCAALLNRIRQDFPSMPPVRLSNYNIEQQRGGGGDLVTMLTLQQEIKDPVFYYITFPEKLEGRKLATVPNDRFGYASTRIAGSGTNRLLLIGDSFSHSMMHYMPGYFQESFFMRDDRLETSVLKSERPDIVVLEVVERNISKLATF</sequence>
<accession>A0A926XUL6</accession>
<evidence type="ECO:0000256" key="6">
    <source>
        <dbReference type="ARBA" id="ARBA00022841"/>
    </source>
</evidence>
<comment type="subcellular location">
    <subcellularLocation>
        <location evidence="1">Periplasm</location>
    </subcellularLocation>
</comment>
<keyword evidence="5" id="KW-0574">Periplasm</keyword>
<evidence type="ECO:0000256" key="4">
    <source>
        <dbReference type="ARBA" id="ARBA00022729"/>
    </source>
</evidence>